<comment type="caution">
    <text evidence="3">The sequence shown here is derived from an EMBL/GenBank/DDBJ whole genome shotgun (WGS) entry which is preliminary data.</text>
</comment>
<name>A0ABX0IT03_9FLAO</name>
<evidence type="ECO:0000256" key="1">
    <source>
        <dbReference type="SAM" id="SignalP"/>
    </source>
</evidence>
<dbReference type="InterPro" id="IPR043781">
    <property type="entry name" value="DUF5723"/>
</dbReference>
<organism evidence="3 4">
    <name type="scientific">Flavobacterium jejuense</name>
    <dbReference type="NCBI Taxonomy" id="1544455"/>
    <lineage>
        <taxon>Bacteria</taxon>
        <taxon>Pseudomonadati</taxon>
        <taxon>Bacteroidota</taxon>
        <taxon>Flavobacteriia</taxon>
        <taxon>Flavobacteriales</taxon>
        <taxon>Flavobacteriaceae</taxon>
        <taxon>Flavobacterium</taxon>
    </lineage>
</organism>
<proteinExistence type="predicted"/>
<dbReference type="RefSeq" id="WP_140963224.1">
    <property type="nucleotide sequence ID" value="NZ_VEVQ02000009.1"/>
</dbReference>
<gene>
    <name evidence="3" type="ORF">FIA58_014600</name>
</gene>
<feature type="signal peptide" evidence="1">
    <location>
        <begin position="1"/>
        <end position="21"/>
    </location>
</feature>
<feature type="domain" description="DUF5723" evidence="2">
    <location>
        <begin position="40"/>
        <end position="408"/>
    </location>
</feature>
<dbReference type="Pfam" id="PF18990">
    <property type="entry name" value="DUF5723"/>
    <property type="match status" value="1"/>
</dbReference>
<sequence length="439" mass="48484">MSKNVFLLAMCILSLSTQSQSFFGSQYDNYAGIYSVLNNPANIVDSRFKTDVNIVSGSGFANSDYYSVKLSDVLNDPSNFEDYARKTPSGNNSFYVNADVLGPSFQMNINDNNAIALFTRVRGIGHITEIDGIYLEDLQNDVNQSYNVNNQNFSIASNSWFEIGASYATILMNNDRHFLKGGISVKYLGGIYSGYAKGRNLTVDYDYTGVPLTSTTTINGQIETGNLQSLNNFDSPIENSGSGFGTDIGLTYELRTNESNSDGSKGVNKYLLKFGFSVTDIGSIKFNDGEKVVYQADSVTFSDAEYAINDDLDTYFTRVSENKSFTVSLPTALHANADWNVYSKYYLNFNTDLNMNKATKPNSNYIKNTVSLTPRYESKWFSVYLPFSVVQDSGLLSGFGFRTGPLTVGSGSIFNGLFGYTNAIDVHVGLKVPIYQNRK</sequence>
<reference evidence="3 4" key="2">
    <citation type="submission" date="2020-02" db="EMBL/GenBank/DDBJ databases">
        <title>Flavobacterium profundi sp. nov., isolated from a deep-sea seamount.</title>
        <authorList>
            <person name="Zhang D.-C."/>
        </authorList>
    </citation>
    <scope>NUCLEOTIDE SEQUENCE [LARGE SCALE GENOMIC DNA]</scope>
    <source>
        <strain evidence="3 4">EC11</strain>
    </source>
</reference>
<protein>
    <recommendedName>
        <fullName evidence="2">DUF5723 domain-containing protein</fullName>
    </recommendedName>
</protein>
<reference evidence="4" key="1">
    <citation type="submission" date="2019-05" db="EMBL/GenBank/DDBJ databases">
        <title>Flavobacterium profundi sp. nov., isolated from a deep-sea seamount.</title>
        <authorList>
            <person name="Zhang D.-C."/>
        </authorList>
    </citation>
    <scope>NUCLEOTIDE SEQUENCE [LARGE SCALE GENOMIC DNA]</scope>
    <source>
        <strain evidence="4">EC11</strain>
    </source>
</reference>
<dbReference type="Proteomes" id="UP000817854">
    <property type="component" value="Unassembled WGS sequence"/>
</dbReference>
<keyword evidence="4" id="KW-1185">Reference proteome</keyword>
<evidence type="ECO:0000313" key="4">
    <source>
        <dbReference type="Proteomes" id="UP000817854"/>
    </source>
</evidence>
<keyword evidence="1" id="KW-0732">Signal</keyword>
<evidence type="ECO:0000259" key="2">
    <source>
        <dbReference type="Pfam" id="PF18990"/>
    </source>
</evidence>
<accession>A0ABX0IT03</accession>
<dbReference type="EMBL" id="VEVQ02000009">
    <property type="protein sequence ID" value="NHN26912.1"/>
    <property type="molecule type" value="Genomic_DNA"/>
</dbReference>
<feature type="chain" id="PRO_5047307778" description="DUF5723 domain-containing protein" evidence="1">
    <location>
        <begin position="22"/>
        <end position="439"/>
    </location>
</feature>
<evidence type="ECO:0000313" key="3">
    <source>
        <dbReference type="EMBL" id="NHN26912.1"/>
    </source>
</evidence>